<dbReference type="Proteomes" id="UP000007796">
    <property type="component" value="Unassembled WGS sequence"/>
</dbReference>
<organism evidence="6">
    <name type="scientific">Grosmannia clavigera (strain kw1407 / UAMH 11150)</name>
    <name type="common">Blue stain fungus</name>
    <name type="synonym">Graphiocladiella clavigera</name>
    <dbReference type="NCBI Taxonomy" id="655863"/>
    <lineage>
        <taxon>Eukaryota</taxon>
        <taxon>Fungi</taxon>
        <taxon>Dikarya</taxon>
        <taxon>Ascomycota</taxon>
        <taxon>Pezizomycotina</taxon>
        <taxon>Sordariomycetes</taxon>
        <taxon>Sordariomycetidae</taxon>
        <taxon>Ophiostomatales</taxon>
        <taxon>Ophiostomataceae</taxon>
        <taxon>Leptographium</taxon>
    </lineage>
</organism>
<protein>
    <recommendedName>
        <fullName evidence="7">Methyltransferase domain-containing protein</fullName>
    </recommendedName>
</protein>
<keyword evidence="2" id="KW-0808">Transferase</keyword>
<dbReference type="GeneID" id="25981757"/>
<evidence type="ECO:0000256" key="1">
    <source>
        <dbReference type="ARBA" id="ARBA00005179"/>
    </source>
</evidence>
<accession>F0XKG1</accession>
<evidence type="ECO:0000313" key="6">
    <source>
        <dbReference type="Proteomes" id="UP000007796"/>
    </source>
</evidence>
<proteinExistence type="inferred from homology"/>
<dbReference type="PANTHER" id="PTHR35897:SF1">
    <property type="entry name" value="METHYLTRANSFERASE AUSD"/>
    <property type="match status" value="1"/>
</dbReference>
<dbReference type="EMBL" id="GL629788">
    <property type="protein sequence ID" value="EFX01669.1"/>
    <property type="molecule type" value="Genomic_DNA"/>
</dbReference>
<dbReference type="InterPro" id="IPR029063">
    <property type="entry name" value="SAM-dependent_MTases_sf"/>
</dbReference>
<dbReference type="SUPFAM" id="SSF53335">
    <property type="entry name" value="S-adenosyl-L-methionine-dependent methyltransferases"/>
    <property type="match status" value="1"/>
</dbReference>
<evidence type="ECO:0000256" key="3">
    <source>
        <dbReference type="ARBA" id="ARBA00022691"/>
    </source>
</evidence>
<comment type="pathway">
    <text evidence="1">Secondary metabolite biosynthesis.</text>
</comment>
<dbReference type="RefSeq" id="XP_014171151.1">
    <property type="nucleotide sequence ID" value="XM_014315676.1"/>
</dbReference>
<dbReference type="PANTHER" id="PTHR35897">
    <property type="entry name" value="METHYLTRANSFERASE AUSD"/>
    <property type="match status" value="1"/>
</dbReference>
<dbReference type="InParanoid" id="F0XKG1"/>
<dbReference type="eggNOG" id="ENOG502S0S9">
    <property type="taxonomic scope" value="Eukaryota"/>
</dbReference>
<dbReference type="Gene3D" id="3.40.50.150">
    <property type="entry name" value="Vaccinia Virus protein VP39"/>
    <property type="match status" value="1"/>
</dbReference>
<dbReference type="OrthoDB" id="2094832at2759"/>
<evidence type="ECO:0000256" key="4">
    <source>
        <dbReference type="ARBA" id="ARBA00038314"/>
    </source>
</evidence>
<dbReference type="AlphaFoldDB" id="F0XKG1"/>
<evidence type="ECO:0008006" key="7">
    <source>
        <dbReference type="Google" id="ProtNLM"/>
    </source>
</evidence>
<dbReference type="STRING" id="655863.F0XKG1"/>
<dbReference type="GO" id="GO:0016740">
    <property type="term" value="F:transferase activity"/>
    <property type="evidence" value="ECO:0007669"/>
    <property type="project" value="UniProtKB-KW"/>
</dbReference>
<reference evidence="5 6" key="1">
    <citation type="journal article" date="2011" name="Proc. Natl. Acad. Sci. U.S.A.">
        <title>Genome and transcriptome analyses of the mountain pine beetle-fungal symbiont Grosmannia clavigera, a lodgepole pine pathogen.</title>
        <authorList>
            <person name="DiGuistini S."/>
            <person name="Wang Y."/>
            <person name="Liao N.Y."/>
            <person name="Taylor G."/>
            <person name="Tanguay P."/>
            <person name="Feau N."/>
            <person name="Henrissat B."/>
            <person name="Chan S.K."/>
            <person name="Hesse-Orce U."/>
            <person name="Alamouti S.M."/>
            <person name="Tsui C.K.M."/>
            <person name="Docking R.T."/>
            <person name="Levasseur A."/>
            <person name="Haridas S."/>
            <person name="Robertson G."/>
            <person name="Birol I."/>
            <person name="Holt R.A."/>
            <person name="Marra M.A."/>
            <person name="Hamelin R.C."/>
            <person name="Hirst M."/>
            <person name="Jones S.J.M."/>
            <person name="Bohlmann J."/>
            <person name="Breuil C."/>
        </authorList>
    </citation>
    <scope>NUCLEOTIDE SEQUENCE [LARGE SCALE GENOMIC DNA]</scope>
    <source>
        <strain evidence="6">kw1407 / UAMH 11150</strain>
    </source>
</reference>
<keyword evidence="6" id="KW-1185">Reference proteome</keyword>
<name>F0XKG1_GROCL</name>
<evidence type="ECO:0000256" key="2">
    <source>
        <dbReference type="ARBA" id="ARBA00022679"/>
    </source>
</evidence>
<dbReference type="HOGENOM" id="CLU_051542_0_1_1"/>
<gene>
    <name evidence="5" type="ORF">CMQ_8135</name>
</gene>
<sequence length="279" mass="31527">MASTDNRIDPQAAWRYAKELPADAKGLEKAWKLLETYSDIPSDQVAAHITAVAYAVFPYPCLSRWRFLDLYLAVRPEYPDILKRLLSGDRLLDAGCCFGQVLRQLIYDGAPPESVAGTDLRPEFIELGYELFQDRSALPASTFVTGDIFAASSPDGNDSLARLDGRFGILHTASFFHLFDWDDQVRIGERIVRFFRPDVREPLVLGRQVGNRHAQAIENMSRTGEIYRYNPASMQRLWDEIGARTGTRWSVAATMVDPNDDSEEEFKRILIQFAVTKAA</sequence>
<keyword evidence="3" id="KW-0949">S-adenosyl-L-methionine</keyword>
<evidence type="ECO:0000313" key="5">
    <source>
        <dbReference type="EMBL" id="EFX01669.1"/>
    </source>
</evidence>
<dbReference type="InterPro" id="IPR051654">
    <property type="entry name" value="Meroterpenoid_MTases"/>
</dbReference>
<comment type="similarity">
    <text evidence="4">Belongs to the class I-like SAM-binding methyltransferase superfamily.</text>
</comment>